<dbReference type="OrthoDB" id="5233010at2759"/>
<organism evidence="2 3">
    <name type="scientific">Cytospora schulzeri</name>
    <dbReference type="NCBI Taxonomy" id="448051"/>
    <lineage>
        <taxon>Eukaryota</taxon>
        <taxon>Fungi</taxon>
        <taxon>Dikarya</taxon>
        <taxon>Ascomycota</taxon>
        <taxon>Pezizomycotina</taxon>
        <taxon>Sordariomycetes</taxon>
        <taxon>Sordariomycetidae</taxon>
        <taxon>Diaporthales</taxon>
        <taxon>Cytosporaceae</taxon>
        <taxon>Cytospora</taxon>
    </lineage>
</organism>
<dbReference type="AlphaFoldDB" id="A0A423VKW2"/>
<feature type="compositionally biased region" description="Basic and acidic residues" evidence="1">
    <location>
        <begin position="79"/>
        <end position="93"/>
    </location>
</feature>
<evidence type="ECO:0000313" key="3">
    <source>
        <dbReference type="Proteomes" id="UP000283895"/>
    </source>
</evidence>
<feature type="compositionally biased region" description="Polar residues" evidence="1">
    <location>
        <begin position="68"/>
        <end position="78"/>
    </location>
</feature>
<evidence type="ECO:0000256" key="1">
    <source>
        <dbReference type="SAM" id="MobiDB-lite"/>
    </source>
</evidence>
<protein>
    <submittedName>
        <fullName evidence="2">Uncharacterized protein</fullName>
    </submittedName>
</protein>
<name>A0A423VKW2_9PEZI</name>
<feature type="region of interest" description="Disordered" evidence="1">
    <location>
        <begin position="1"/>
        <end position="151"/>
    </location>
</feature>
<proteinExistence type="predicted"/>
<keyword evidence="3" id="KW-1185">Reference proteome</keyword>
<accession>A0A423VKW2</accession>
<gene>
    <name evidence="2" type="ORF">VMCG_09228</name>
</gene>
<sequence length="151" mass="16614">MSASTRNPTYGAGRGASNGAAAGEKTSSRMPRINTDNTSRSPFEPRPSKGGIASPRLAQDRPPHKRTLSGNPRTNSMRSTEERERRIEKHTVTTRETMVSRTKSPDRRHAPSMSMSTDKAKGPDRRSADTRSKDLRQEAPLQGMNWPLTAG</sequence>
<comment type="caution">
    <text evidence="2">The sequence shown here is derived from an EMBL/GenBank/DDBJ whole genome shotgun (WGS) entry which is preliminary data.</text>
</comment>
<feature type="compositionally biased region" description="Basic and acidic residues" evidence="1">
    <location>
        <begin position="118"/>
        <end position="137"/>
    </location>
</feature>
<dbReference type="Proteomes" id="UP000283895">
    <property type="component" value="Unassembled WGS sequence"/>
</dbReference>
<reference evidence="2 3" key="1">
    <citation type="submission" date="2015-09" db="EMBL/GenBank/DDBJ databases">
        <title>Host preference determinants of Valsa canker pathogens revealed by comparative genomics.</title>
        <authorList>
            <person name="Yin Z."/>
            <person name="Huang L."/>
        </authorList>
    </citation>
    <scope>NUCLEOTIDE SEQUENCE [LARGE SCALE GENOMIC DNA]</scope>
    <source>
        <strain evidence="2 3">03-1</strain>
    </source>
</reference>
<evidence type="ECO:0000313" key="2">
    <source>
        <dbReference type="EMBL" id="ROV91653.1"/>
    </source>
</evidence>
<dbReference type="EMBL" id="LKEA01000054">
    <property type="protein sequence ID" value="ROV91653.1"/>
    <property type="molecule type" value="Genomic_DNA"/>
</dbReference>